<evidence type="ECO:0000313" key="1">
    <source>
        <dbReference type="EMBL" id="RPB28711.1"/>
    </source>
</evidence>
<dbReference type="Proteomes" id="UP000267821">
    <property type="component" value="Unassembled WGS sequence"/>
</dbReference>
<evidence type="ECO:0000313" key="2">
    <source>
        <dbReference type="Proteomes" id="UP000267821"/>
    </source>
</evidence>
<organism evidence="1 2">
    <name type="scientific">Terfezia boudieri ATCC MYA-4762</name>
    <dbReference type="NCBI Taxonomy" id="1051890"/>
    <lineage>
        <taxon>Eukaryota</taxon>
        <taxon>Fungi</taxon>
        <taxon>Dikarya</taxon>
        <taxon>Ascomycota</taxon>
        <taxon>Pezizomycotina</taxon>
        <taxon>Pezizomycetes</taxon>
        <taxon>Pezizales</taxon>
        <taxon>Pezizaceae</taxon>
        <taxon>Terfezia</taxon>
    </lineage>
</organism>
<proteinExistence type="predicted"/>
<reference evidence="1 2" key="1">
    <citation type="journal article" date="2018" name="Nat. Ecol. Evol.">
        <title>Pezizomycetes genomes reveal the molecular basis of ectomycorrhizal truffle lifestyle.</title>
        <authorList>
            <person name="Murat C."/>
            <person name="Payen T."/>
            <person name="Noel B."/>
            <person name="Kuo A."/>
            <person name="Morin E."/>
            <person name="Chen J."/>
            <person name="Kohler A."/>
            <person name="Krizsan K."/>
            <person name="Balestrini R."/>
            <person name="Da Silva C."/>
            <person name="Montanini B."/>
            <person name="Hainaut M."/>
            <person name="Levati E."/>
            <person name="Barry K.W."/>
            <person name="Belfiori B."/>
            <person name="Cichocki N."/>
            <person name="Clum A."/>
            <person name="Dockter R.B."/>
            <person name="Fauchery L."/>
            <person name="Guy J."/>
            <person name="Iotti M."/>
            <person name="Le Tacon F."/>
            <person name="Lindquist E.A."/>
            <person name="Lipzen A."/>
            <person name="Malagnac F."/>
            <person name="Mello A."/>
            <person name="Molinier V."/>
            <person name="Miyauchi S."/>
            <person name="Poulain J."/>
            <person name="Riccioni C."/>
            <person name="Rubini A."/>
            <person name="Sitrit Y."/>
            <person name="Splivallo R."/>
            <person name="Traeger S."/>
            <person name="Wang M."/>
            <person name="Zifcakova L."/>
            <person name="Wipf D."/>
            <person name="Zambonelli A."/>
            <person name="Paolocci F."/>
            <person name="Nowrousian M."/>
            <person name="Ottonello S."/>
            <person name="Baldrian P."/>
            <person name="Spatafora J.W."/>
            <person name="Henrissat B."/>
            <person name="Nagy L.G."/>
            <person name="Aury J.M."/>
            <person name="Wincker P."/>
            <person name="Grigoriev I.V."/>
            <person name="Bonfante P."/>
            <person name="Martin F.M."/>
        </authorList>
    </citation>
    <scope>NUCLEOTIDE SEQUENCE [LARGE SCALE GENOMIC DNA]</scope>
    <source>
        <strain evidence="1 2">ATCC MYA-4762</strain>
    </source>
</reference>
<gene>
    <name evidence="1" type="ORF">L211DRAFT_833700</name>
</gene>
<dbReference type="AlphaFoldDB" id="A0A3N4M813"/>
<dbReference type="EMBL" id="ML121529">
    <property type="protein sequence ID" value="RPB28711.1"/>
    <property type="molecule type" value="Genomic_DNA"/>
</dbReference>
<keyword evidence="2" id="KW-1185">Reference proteome</keyword>
<sequence length="115" mass="12397">MDATANQTTSWLVVATAATAVPARPRSRFSVGSVGVLSIACDMSEKVRLTRVLEECHNCTHAKPISTQRARQKAPPAIIENASKNVISGSAECHVLAGVIGQVFYVGCQRDRYRL</sequence>
<accession>A0A3N4M813</accession>
<protein>
    <submittedName>
        <fullName evidence="1">Uncharacterized protein</fullName>
    </submittedName>
</protein>
<dbReference type="InParanoid" id="A0A3N4M813"/>
<name>A0A3N4M813_9PEZI</name>